<dbReference type="PANTHER" id="PTHR35526">
    <property type="entry name" value="ANTI-SIGMA-F FACTOR RSBW-RELATED"/>
    <property type="match status" value="1"/>
</dbReference>
<feature type="domain" description="Histidine kinase/HSP90-like ATPase" evidence="3">
    <location>
        <begin position="22"/>
        <end position="132"/>
    </location>
</feature>
<dbReference type="InterPro" id="IPR003594">
    <property type="entry name" value="HATPase_dom"/>
</dbReference>
<dbReference type="Proteomes" id="UP001056383">
    <property type="component" value="Chromosome"/>
</dbReference>
<keyword evidence="5" id="KW-1185">Reference proteome</keyword>
<evidence type="ECO:0000313" key="5">
    <source>
        <dbReference type="Proteomes" id="UP001056383"/>
    </source>
</evidence>
<sequence>MTTTTAGTSGTDDPGYTRTWPCEPESAQRARRLVSTALALWGMGDVAAAGELIASELVTNAVNHSARRDFRIRISRPGPGTVRILVADTNREEPVPRDPGDDAENGRGLRLVEALSTEWGCDPRPWGKVVWAELRTT</sequence>
<proteinExistence type="predicted"/>
<gene>
    <name evidence="4" type="ORF">MW084_04570</name>
</gene>
<evidence type="ECO:0000256" key="2">
    <source>
        <dbReference type="SAM" id="MobiDB-lite"/>
    </source>
</evidence>
<evidence type="ECO:0000313" key="4">
    <source>
        <dbReference type="EMBL" id="URN15336.1"/>
    </source>
</evidence>
<keyword evidence="1" id="KW-0808">Transferase</keyword>
<dbReference type="Gene3D" id="3.30.565.10">
    <property type="entry name" value="Histidine kinase-like ATPase, C-terminal domain"/>
    <property type="match status" value="1"/>
</dbReference>
<reference evidence="4" key="1">
    <citation type="submission" date="2022-04" db="EMBL/GenBank/DDBJ databases">
        <title>Systematic whole-genome sequencing reveals an unexpected diversity among actinomycetoma pathogens and provides insights into their antibacterial susceptibilities.</title>
        <authorList>
            <person name="Watson A.K."/>
            <person name="Kepplinger B."/>
            <person name="Bakhiet S.M."/>
            <person name="Mhmoud N.A."/>
            <person name="Chapman J."/>
            <person name="Allenby N."/>
            <person name="Mickiewicz K."/>
            <person name="Goodfellow M."/>
            <person name="Fahal A.H."/>
            <person name="Errington J."/>
        </authorList>
    </citation>
    <scope>NUCLEOTIDE SEQUENCE</scope>
    <source>
        <strain evidence="4">SD 504</strain>
    </source>
</reference>
<dbReference type="InterPro" id="IPR050267">
    <property type="entry name" value="Anti-sigma-factor_SerPK"/>
</dbReference>
<keyword evidence="1" id="KW-0723">Serine/threonine-protein kinase</keyword>
<evidence type="ECO:0000259" key="3">
    <source>
        <dbReference type="Pfam" id="PF13581"/>
    </source>
</evidence>
<dbReference type="PANTHER" id="PTHR35526:SF3">
    <property type="entry name" value="ANTI-SIGMA-F FACTOR RSBW"/>
    <property type="match status" value="1"/>
</dbReference>
<name>A0ABY4T8V0_9ACTN</name>
<dbReference type="CDD" id="cd16936">
    <property type="entry name" value="HATPase_RsbW-like"/>
    <property type="match status" value="1"/>
</dbReference>
<feature type="region of interest" description="Disordered" evidence="2">
    <location>
        <begin position="1"/>
        <end position="24"/>
    </location>
</feature>
<feature type="compositionally biased region" description="Low complexity" evidence="2">
    <location>
        <begin position="1"/>
        <end position="11"/>
    </location>
</feature>
<dbReference type="RefSeq" id="WP_010470775.1">
    <property type="nucleotide sequence ID" value="NZ_CP095474.1"/>
</dbReference>
<accession>A0ABY4T8V0</accession>
<keyword evidence="4" id="KW-0547">Nucleotide-binding</keyword>
<dbReference type="InterPro" id="IPR036890">
    <property type="entry name" value="HATPase_C_sf"/>
</dbReference>
<protein>
    <submittedName>
        <fullName evidence="4">ATP-binding protein</fullName>
    </submittedName>
</protein>
<keyword evidence="1" id="KW-0418">Kinase</keyword>
<dbReference type="SUPFAM" id="SSF55874">
    <property type="entry name" value="ATPase domain of HSP90 chaperone/DNA topoisomerase II/histidine kinase"/>
    <property type="match status" value="1"/>
</dbReference>
<keyword evidence="4" id="KW-0067">ATP-binding</keyword>
<organism evidence="4 5">
    <name type="scientific">Streptomyces sudanensis</name>
    <dbReference type="NCBI Taxonomy" id="436397"/>
    <lineage>
        <taxon>Bacteria</taxon>
        <taxon>Bacillati</taxon>
        <taxon>Actinomycetota</taxon>
        <taxon>Actinomycetes</taxon>
        <taxon>Kitasatosporales</taxon>
        <taxon>Streptomycetaceae</taxon>
        <taxon>Streptomyces</taxon>
    </lineage>
</organism>
<evidence type="ECO:0000256" key="1">
    <source>
        <dbReference type="ARBA" id="ARBA00022527"/>
    </source>
</evidence>
<dbReference type="GO" id="GO:0005524">
    <property type="term" value="F:ATP binding"/>
    <property type="evidence" value="ECO:0007669"/>
    <property type="project" value="UniProtKB-KW"/>
</dbReference>
<dbReference type="EMBL" id="CP095474">
    <property type="protein sequence ID" value="URN15336.1"/>
    <property type="molecule type" value="Genomic_DNA"/>
</dbReference>
<dbReference type="Pfam" id="PF13581">
    <property type="entry name" value="HATPase_c_2"/>
    <property type="match status" value="1"/>
</dbReference>